<proteinExistence type="predicted"/>
<dbReference type="SMART" id="SM00909">
    <property type="entry name" value="Germane"/>
    <property type="match status" value="1"/>
</dbReference>
<feature type="domain" description="GerMN" evidence="1">
    <location>
        <begin position="87"/>
        <end position="176"/>
    </location>
</feature>
<protein>
    <recommendedName>
        <fullName evidence="1">GerMN domain-containing protein</fullName>
    </recommendedName>
</protein>
<organism evidence="2 3">
    <name type="scientific">candidate division KSB3 bacterium</name>
    <dbReference type="NCBI Taxonomy" id="2044937"/>
    <lineage>
        <taxon>Bacteria</taxon>
        <taxon>candidate division KSB3</taxon>
    </lineage>
</organism>
<evidence type="ECO:0000313" key="3">
    <source>
        <dbReference type="Proteomes" id="UP000229740"/>
    </source>
</evidence>
<dbReference type="EMBL" id="PDPS01000020">
    <property type="protein sequence ID" value="PID59028.1"/>
    <property type="molecule type" value="Genomic_DNA"/>
</dbReference>
<dbReference type="Proteomes" id="UP000229740">
    <property type="component" value="Unassembled WGS sequence"/>
</dbReference>
<gene>
    <name evidence="2" type="ORF">CSB45_01040</name>
</gene>
<sequence>MSKIWIALVVLSLLLLGSAWFLYTYSPQQELERALVNATHQQIAAETTETQEAPYRDVTLFTGDAEHGILVRKARTIERDPDVLNEIQQTISLLIQPDENARNEVIPEGTTVLNVFLSKEGIAYLNLSRHVQVRHIGGLSAELTTIASFVNTLLLNFQEVKQVQILVEGAEIETLTGHVDCRKPFSKLLLVES</sequence>
<dbReference type="AlphaFoldDB" id="A0A2G6EB92"/>
<name>A0A2G6EB92_9BACT</name>
<evidence type="ECO:0000313" key="2">
    <source>
        <dbReference type="EMBL" id="PID59028.1"/>
    </source>
</evidence>
<dbReference type="Pfam" id="PF10646">
    <property type="entry name" value="Germane"/>
    <property type="match status" value="1"/>
</dbReference>
<comment type="caution">
    <text evidence="2">The sequence shown here is derived from an EMBL/GenBank/DDBJ whole genome shotgun (WGS) entry which is preliminary data.</text>
</comment>
<reference evidence="2 3" key="1">
    <citation type="submission" date="2017-10" db="EMBL/GenBank/DDBJ databases">
        <title>Novel microbial diversity and functional potential in the marine mammal oral microbiome.</title>
        <authorList>
            <person name="Dudek N.K."/>
            <person name="Sun C.L."/>
            <person name="Burstein D."/>
            <person name="Kantor R.S."/>
            <person name="Aliaga Goltsman D.S."/>
            <person name="Bik E.M."/>
            <person name="Thomas B.C."/>
            <person name="Banfield J.F."/>
            <person name="Relman D.A."/>
        </authorList>
    </citation>
    <scope>NUCLEOTIDE SEQUENCE [LARGE SCALE GENOMIC DNA]</scope>
    <source>
        <strain evidence="2">DOLZORAL124_49_17</strain>
    </source>
</reference>
<evidence type="ECO:0000259" key="1">
    <source>
        <dbReference type="SMART" id="SM00909"/>
    </source>
</evidence>
<dbReference type="InterPro" id="IPR019606">
    <property type="entry name" value="GerMN"/>
</dbReference>
<accession>A0A2G6EB92</accession>